<dbReference type="InterPro" id="IPR012349">
    <property type="entry name" value="Split_barrel_FMN-bd"/>
</dbReference>
<dbReference type="InterPro" id="IPR052019">
    <property type="entry name" value="F420H2_bilvrd_red/Heme_oxyg"/>
</dbReference>
<dbReference type="PANTHER" id="PTHR35176">
    <property type="entry name" value="HEME OXYGENASE HI_0854-RELATED"/>
    <property type="match status" value="1"/>
</dbReference>
<reference evidence="3" key="1">
    <citation type="submission" date="2023-07" db="EMBL/GenBank/DDBJ databases">
        <title>Sequencing the genomes of 1000 actinobacteria strains.</title>
        <authorList>
            <person name="Klenk H.-P."/>
        </authorList>
    </citation>
    <scope>NUCLEOTIDE SEQUENCE</scope>
    <source>
        <strain evidence="3">DSM 45977</strain>
    </source>
</reference>
<gene>
    <name evidence="3" type="ORF">JOF55_000697</name>
</gene>
<proteinExistence type="predicted"/>
<dbReference type="RefSeq" id="WP_310269399.1">
    <property type="nucleotide sequence ID" value="NZ_JAVDXW010000001.1"/>
</dbReference>
<evidence type="ECO:0000313" key="4">
    <source>
        <dbReference type="Proteomes" id="UP001180845"/>
    </source>
</evidence>
<comment type="caution">
    <text evidence="3">The sequence shown here is derived from an EMBL/GenBank/DDBJ whole genome shotgun (WGS) entry which is preliminary data.</text>
</comment>
<dbReference type="Proteomes" id="UP001180845">
    <property type="component" value="Unassembled WGS sequence"/>
</dbReference>
<dbReference type="GO" id="GO:0070967">
    <property type="term" value="F:coenzyme F420 binding"/>
    <property type="evidence" value="ECO:0007669"/>
    <property type="project" value="TreeGrafter"/>
</dbReference>
<evidence type="ECO:0000256" key="1">
    <source>
        <dbReference type="ARBA" id="ARBA00023002"/>
    </source>
</evidence>
<dbReference type="AlphaFoldDB" id="A0AAE3Z8Y7"/>
<name>A0AAE3Z8Y7_9ACTN</name>
<dbReference type="Gene3D" id="2.30.110.10">
    <property type="entry name" value="Electron Transport, Fmn-binding Protein, Chain A"/>
    <property type="match status" value="1"/>
</dbReference>
<dbReference type="GO" id="GO:0016627">
    <property type="term" value="F:oxidoreductase activity, acting on the CH-CH group of donors"/>
    <property type="evidence" value="ECO:0007669"/>
    <property type="project" value="TreeGrafter"/>
</dbReference>
<dbReference type="EMBL" id="JAVDXW010000001">
    <property type="protein sequence ID" value="MDR7300516.1"/>
    <property type="molecule type" value="Genomic_DNA"/>
</dbReference>
<keyword evidence="1" id="KW-0560">Oxidoreductase</keyword>
<dbReference type="GO" id="GO:0005829">
    <property type="term" value="C:cytosol"/>
    <property type="evidence" value="ECO:0007669"/>
    <property type="project" value="TreeGrafter"/>
</dbReference>
<keyword evidence="4" id="KW-1185">Reference proteome</keyword>
<dbReference type="Pfam" id="PF01243">
    <property type="entry name" value="PNPOx_N"/>
    <property type="match status" value="1"/>
</dbReference>
<evidence type="ECO:0000313" key="3">
    <source>
        <dbReference type="EMBL" id="MDR7300516.1"/>
    </source>
</evidence>
<organism evidence="3 4">
    <name type="scientific">Haloactinomyces albus</name>
    <dbReference type="NCBI Taxonomy" id="1352928"/>
    <lineage>
        <taxon>Bacteria</taxon>
        <taxon>Bacillati</taxon>
        <taxon>Actinomycetota</taxon>
        <taxon>Actinomycetes</taxon>
        <taxon>Actinopolysporales</taxon>
        <taxon>Actinopolysporaceae</taxon>
        <taxon>Haloactinomyces</taxon>
    </lineage>
</organism>
<feature type="domain" description="Pyridoxamine 5'-phosphate oxidase N-terminal" evidence="2">
    <location>
        <begin position="9"/>
        <end position="98"/>
    </location>
</feature>
<dbReference type="PANTHER" id="PTHR35176:SF6">
    <property type="entry name" value="HEME OXYGENASE HI_0854-RELATED"/>
    <property type="match status" value="1"/>
</dbReference>
<dbReference type="InterPro" id="IPR024031">
    <property type="entry name" value="MSMEG_5819/OxyR"/>
</dbReference>
<dbReference type="SUPFAM" id="SSF50475">
    <property type="entry name" value="FMN-binding split barrel"/>
    <property type="match status" value="1"/>
</dbReference>
<evidence type="ECO:0000259" key="2">
    <source>
        <dbReference type="Pfam" id="PF01243"/>
    </source>
</evidence>
<accession>A0AAE3Z8Y7</accession>
<dbReference type="InterPro" id="IPR011576">
    <property type="entry name" value="Pyridox_Oxase_N"/>
</dbReference>
<sequence length="131" mass="14143">MTFTEDEIEYLKSQPLGRLCTLGPTGAPQAKAVGVHLGPHGTLDVVGYANADSRKWRNVQTDPRVTFIVDDLASRNPWTVRGLEIRGHAETVLGADAAAGGMSGDVIRIHPRRILSWGINEAGRMTARNVA</sequence>
<protein>
    <submittedName>
        <fullName evidence="3">Pyridoxamine 5'-phosphate oxidase family protein</fullName>
    </submittedName>
</protein>
<dbReference type="NCBIfam" id="TIGR04023">
    <property type="entry name" value="PPOX_MSMEG_5819"/>
    <property type="match status" value="1"/>
</dbReference>